<dbReference type="Pfam" id="PF02566">
    <property type="entry name" value="OsmC"/>
    <property type="match status" value="1"/>
</dbReference>
<dbReference type="Proteomes" id="UP000029999">
    <property type="component" value="Unassembled WGS sequence"/>
</dbReference>
<organism evidence="1 2">
    <name type="scientific">Methylophaga thiooxydans</name>
    <dbReference type="NCBI Taxonomy" id="392484"/>
    <lineage>
        <taxon>Bacteria</taxon>
        <taxon>Pseudomonadati</taxon>
        <taxon>Pseudomonadota</taxon>
        <taxon>Gammaproteobacteria</taxon>
        <taxon>Thiotrichales</taxon>
        <taxon>Piscirickettsiaceae</taxon>
        <taxon>Methylophaga</taxon>
    </lineage>
</organism>
<comment type="caution">
    <text evidence="1">The sequence shown here is derived from an EMBL/GenBank/DDBJ whole genome shotgun (WGS) entry which is preliminary data.</text>
</comment>
<proteinExistence type="predicted"/>
<dbReference type="STRING" id="392484.LP43_1366"/>
<gene>
    <name evidence="1" type="ORF">LP43_1366</name>
</gene>
<dbReference type="PANTHER" id="PTHR34352">
    <property type="entry name" value="PROTEIN YHFA"/>
    <property type="match status" value="1"/>
</dbReference>
<dbReference type="InterPro" id="IPR003718">
    <property type="entry name" value="OsmC/Ohr_fam"/>
</dbReference>
<dbReference type="AlphaFoldDB" id="A0A0A0BEB2"/>
<dbReference type="InterPro" id="IPR015946">
    <property type="entry name" value="KH_dom-like_a/b"/>
</dbReference>
<dbReference type="NCBIfam" id="NF008009">
    <property type="entry name" value="PRK10738.1"/>
    <property type="match status" value="1"/>
</dbReference>
<dbReference type="InterPro" id="IPR036102">
    <property type="entry name" value="OsmC/Ohrsf"/>
</dbReference>
<dbReference type="SUPFAM" id="SSF82784">
    <property type="entry name" value="OsmC-like"/>
    <property type="match status" value="1"/>
</dbReference>
<sequence>MKARVKWVEDVMFLGESGTGHTVVMDGPEEAGGHGTGMRPMELLLLGMGGCTAFDVIEILKKSRQDVHDCVVEINGERSEEIPKVYTNIHVHFKVTGRDIKSSFVERAITMSTEKYCSATLMMAKTATITHDFEIIDVD</sequence>
<evidence type="ECO:0000313" key="1">
    <source>
        <dbReference type="EMBL" id="KGM06873.1"/>
    </source>
</evidence>
<dbReference type="Gene3D" id="3.30.300.20">
    <property type="match status" value="1"/>
</dbReference>
<name>A0A0A0BEB2_9GAMM</name>
<dbReference type="PANTHER" id="PTHR34352:SF1">
    <property type="entry name" value="PROTEIN YHFA"/>
    <property type="match status" value="1"/>
</dbReference>
<evidence type="ECO:0000313" key="2">
    <source>
        <dbReference type="Proteomes" id="UP000029999"/>
    </source>
</evidence>
<dbReference type="Gene3D" id="2.20.25.10">
    <property type="match status" value="1"/>
</dbReference>
<dbReference type="RefSeq" id="WP_008290103.1">
    <property type="nucleotide sequence ID" value="NZ_JADFAB010000072.1"/>
</dbReference>
<reference evidence="1 2" key="1">
    <citation type="submission" date="2014-09" db="EMBL/GenBank/DDBJ databases">
        <authorList>
            <person name="Grob C."/>
            <person name="Taubert M."/>
            <person name="Howat A.M."/>
            <person name="Burns O.J."/>
            <person name="Dixon J.L."/>
            <person name="Chen Y."/>
            <person name="Murrell J.C."/>
        </authorList>
    </citation>
    <scope>NUCLEOTIDE SEQUENCE [LARGE SCALE GENOMIC DNA]</scope>
    <source>
        <strain evidence="1">L4</strain>
    </source>
</reference>
<protein>
    <submittedName>
        <fullName evidence="1">OsmC/Ohr family protein</fullName>
    </submittedName>
</protein>
<dbReference type="EMBL" id="JRQD01000003">
    <property type="protein sequence ID" value="KGM06873.1"/>
    <property type="molecule type" value="Genomic_DNA"/>
</dbReference>
<accession>A0A0A0BEB2</accession>